<evidence type="ECO:0000256" key="4">
    <source>
        <dbReference type="ARBA" id="ARBA00012682"/>
    </source>
</evidence>
<dbReference type="GeneID" id="54284418"/>
<evidence type="ECO:0000256" key="3">
    <source>
        <dbReference type="ARBA" id="ARBA00010457"/>
    </source>
</evidence>
<proteinExistence type="inferred from homology"/>
<evidence type="ECO:0000259" key="10">
    <source>
        <dbReference type="Pfam" id="PF00080"/>
    </source>
</evidence>
<evidence type="ECO:0000256" key="7">
    <source>
        <dbReference type="ARBA" id="ARBA00049204"/>
    </source>
</evidence>
<dbReference type="InterPro" id="IPR001424">
    <property type="entry name" value="SOD_Cu_Zn_dom"/>
</dbReference>
<dbReference type="EMBL" id="ML978067">
    <property type="protein sequence ID" value="KAF2019017.1"/>
    <property type="molecule type" value="Genomic_DNA"/>
</dbReference>
<comment type="subcellular location">
    <subcellularLocation>
        <location evidence="1">Cell envelope</location>
    </subcellularLocation>
    <subcellularLocation>
        <location evidence="2">Secreted</location>
    </subcellularLocation>
</comment>
<gene>
    <name evidence="11" type="ORF">BU24DRAFT_418605</name>
</gene>
<evidence type="ECO:0000313" key="12">
    <source>
        <dbReference type="Proteomes" id="UP000799778"/>
    </source>
</evidence>
<protein>
    <recommendedName>
        <fullName evidence="4">superoxide dismutase</fullName>
        <ecNumber evidence="4">1.15.1.1</ecNumber>
    </recommendedName>
</protein>
<evidence type="ECO:0000256" key="2">
    <source>
        <dbReference type="ARBA" id="ARBA00004613"/>
    </source>
</evidence>
<dbReference type="GO" id="GO:0005507">
    <property type="term" value="F:copper ion binding"/>
    <property type="evidence" value="ECO:0007669"/>
    <property type="project" value="InterPro"/>
</dbReference>
<sequence>MRYTIYALAAVASLVSAQSATSFAPAPKVTTNPIQAELHAELPEQTKNNVRGSVVAKTVEEGKGVKIEISVAGLPAEGGPFMYHIHEKPVPADGNCTGTGAHLDPFKRGEVPVCNPEQKETCQTGDLSGKYGNLTTEKSSFEYIDKYISTDPLDLSYFGNLSVVIHTSNKSRISCANFSVVNPGAFVPTASFPAHLPWATSNSTHAASGTGHSSSETSAAPTSVNSPTPTQPGPPAEQSTNAAVKMGIAGMGAFAGLMAFVL</sequence>
<comment type="catalytic activity">
    <reaction evidence="7">
        <text>2 superoxide + 2 H(+) = H2O2 + O2</text>
        <dbReference type="Rhea" id="RHEA:20696"/>
        <dbReference type="ChEBI" id="CHEBI:15378"/>
        <dbReference type="ChEBI" id="CHEBI:15379"/>
        <dbReference type="ChEBI" id="CHEBI:16240"/>
        <dbReference type="ChEBI" id="CHEBI:18421"/>
        <dbReference type="EC" id="1.15.1.1"/>
    </reaction>
</comment>
<evidence type="ECO:0000256" key="8">
    <source>
        <dbReference type="SAM" id="MobiDB-lite"/>
    </source>
</evidence>
<dbReference type="Pfam" id="PF00080">
    <property type="entry name" value="Sod_Cu"/>
    <property type="match status" value="1"/>
</dbReference>
<evidence type="ECO:0000256" key="9">
    <source>
        <dbReference type="SAM" id="SignalP"/>
    </source>
</evidence>
<dbReference type="EC" id="1.15.1.1" evidence="4"/>
<accession>A0A6A5Y1S7</accession>
<evidence type="ECO:0000313" key="11">
    <source>
        <dbReference type="EMBL" id="KAF2019017.1"/>
    </source>
</evidence>
<dbReference type="Gene3D" id="2.60.40.200">
    <property type="entry name" value="Superoxide dismutase, copper/zinc binding domain"/>
    <property type="match status" value="1"/>
</dbReference>
<comment type="similarity">
    <text evidence="3">Belongs to the Cu-Zn superoxide dismutase family.</text>
</comment>
<evidence type="ECO:0000256" key="6">
    <source>
        <dbReference type="ARBA" id="ARBA00022862"/>
    </source>
</evidence>
<organism evidence="11 12">
    <name type="scientific">Aaosphaeria arxii CBS 175.79</name>
    <dbReference type="NCBI Taxonomy" id="1450172"/>
    <lineage>
        <taxon>Eukaryota</taxon>
        <taxon>Fungi</taxon>
        <taxon>Dikarya</taxon>
        <taxon>Ascomycota</taxon>
        <taxon>Pezizomycotina</taxon>
        <taxon>Dothideomycetes</taxon>
        <taxon>Pleosporomycetidae</taxon>
        <taxon>Pleosporales</taxon>
        <taxon>Pleosporales incertae sedis</taxon>
        <taxon>Aaosphaeria</taxon>
    </lineage>
</organism>
<dbReference type="RefSeq" id="XP_033387356.1">
    <property type="nucleotide sequence ID" value="XM_033527021.1"/>
</dbReference>
<dbReference type="AlphaFoldDB" id="A0A6A5Y1S7"/>
<keyword evidence="9" id="KW-0732">Signal</keyword>
<dbReference type="InterPro" id="IPR036423">
    <property type="entry name" value="SOD-like_Cu/Zn_dom_sf"/>
</dbReference>
<dbReference type="GO" id="GO:0005576">
    <property type="term" value="C:extracellular region"/>
    <property type="evidence" value="ECO:0007669"/>
    <property type="project" value="UniProtKB-SubCell"/>
</dbReference>
<name>A0A6A5Y1S7_9PLEO</name>
<dbReference type="PANTHER" id="PTHR10003">
    <property type="entry name" value="SUPEROXIDE DISMUTASE CU-ZN -RELATED"/>
    <property type="match status" value="1"/>
</dbReference>
<feature type="chain" id="PRO_5025455077" description="superoxide dismutase" evidence="9">
    <location>
        <begin position="18"/>
        <end position="262"/>
    </location>
</feature>
<feature type="compositionally biased region" description="Polar residues" evidence="8">
    <location>
        <begin position="202"/>
        <end position="228"/>
    </location>
</feature>
<feature type="signal peptide" evidence="9">
    <location>
        <begin position="1"/>
        <end position="17"/>
    </location>
</feature>
<dbReference type="GO" id="GO:0004784">
    <property type="term" value="F:superoxide dismutase activity"/>
    <property type="evidence" value="ECO:0007669"/>
    <property type="project" value="UniProtKB-EC"/>
</dbReference>
<dbReference type="Proteomes" id="UP000799778">
    <property type="component" value="Unassembled WGS sequence"/>
</dbReference>
<evidence type="ECO:0000256" key="1">
    <source>
        <dbReference type="ARBA" id="ARBA00004196"/>
    </source>
</evidence>
<dbReference type="OrthoDB" id="159229at2759"/>
<dbReference type="FunFam" id="2.60.40.200:FF:000007">
    <property type="entry name" value="Cell surface Cu-only superoxide dismutase 5"/>
    <property type="match status" value="1"/>
</dbReference>
<keyword evidence="6" id="KW-0049">Antioxidant</keyword>
<dbReference type="SUPFAM" id="SSF49329">
    <property type="entry name" value="Cu,Zn superoxide dismutase-like"/>
    <property type="match status" value="1"/>
</dbReference>
<feature type="domain" description="Superoxide dismutase copper/zinc binding" evidence="10">
    <location>
        <begin position="50"/>
        <end position="169"/>
    </location>
</feature>
<feature type="region of interest" description="Disordered" evidence="8">
    <location>
        <begin position="202"/>
        <end position="239"/>
    </location>
</feature>
<dbReference type="InterPro" id="IPR024134">
    <property type="entry name" value="SOD_Cu/Zn_/chaperone"/>
</dbReference>
<keyword evidence="12" id="KW-1185">Reference proteome</keyword>
<evidence type="ECO:0000256" key="5">
    <source>
        <dbReference type="ARBA" id="ARBA00022525"/>
    </source>
</evidence>
<keyword evidence="5" id="KW-0964">Secreted</keyword>
<reference evidence="11" key="1">
    <citation type="journal article" date="2020" name="Stud. Mycol.">
        <title>101 Dothideomycetes genomes: a test case for predicting lifestyles and emergence of pathogens.</title>
        <authorList>
            <person name="Haridas S."/>
            <person name="Albert R."/>
            <person name="Binder M."/>
            <person name="Bloem J."/>
            <person name="Labutti K."/>
            <person name="Salamov A."/>
            <person name="Andreopoulos B."/>
            <person name="Baker S."/>
            <person name="Barry K."/>
            <person name="Bills G."/>
            <person name="Bluhm B."/>
            <person name="Cannon C."/>
            <person name="Castanera R."/>
            <person name="Culley D."/>
            <person name="Daum C."/>
            <person name="Ezra D."/>
            <person name="Gonzalez J."/>
            <person name="Henrissat B."/>
            <person name="Kuo A."/>
            <person name="Liang C."/>
            <person name="Lipzen A."/>
            <person name="Lutzoni F."/>
            <person name="Magnuson J."/>
            <person name="Mondo S."/>
            <person name="Nolan M."/>
            <person name="Ohm R."/>
            <person name="Pangilinan J."/>
            <person name="Park H.-J."/>
            <person name="Ramirez L."/>
            <person name="Alfaro M."/>
            <person name="Sun H."/>
            <person name="Tritt A."/>
            <person name="Yoshinaga Y."/>
            <person name="Zwiers L.-H."/>
            <person name="Turgeon B."/>
            <person name="Goodwin S."/>
            <person name="Spatafora J."/>
            <person name="Crous P."/>
            <person name="Grigoriev I."/>
        </authorList>
    </citation>
    <scope>NUCLEOTIDE SEQUENCE</scope>
    <source>
        <strain evidence="11">CBS 175.79</strain>
    </source>
</reference>